<evidence type="ECO:0000256" key="6">
    <source>
        <dbReference type="SAM" id="MobiDB-lite"/>
    </source>
</evidence>
<name>A0A1R0GUF6_9FUNG</name>
<evidence type="ECO:0000313" key="8">
    <source>
        <dbReference type="Proteomes" id="UP000187455"/>
    </source>
</evidence>
<dbReference type="GO" id="GO:0006338">
    <property type="term" value="P:chromatin remodeling"/>
    <property type="evidence" value="ECO:0007669"/>
    <property type="project" value="InterPro"/>
</dbReference>
<accession>A0A1R0GUF6</accession>
<keyword evidence="4" id="KW-0804">Transcription</keyword>
<dbReference type="InterPro" id="IPR006939">
    <property type="entry name" value="SNF5"/>
</dbReference>
<sequence length="306" mass="35239">MHLTKNSLVPEILVPIKIDFEVQDFRVQDSFSWNINETLITPEIFAEIMCTDLELPIGPGLANEFISESIHEQISNHLETIDLLESKSHFSLPHESEDSDFELRVPINIEIISGQMVLRDQIEWDLSLNPLDYQTTKFINEYKKNKLDSDSESSFYLNYSNFMKNLEFTKTPECFSKNLCSDLGIGGEFIPLVSNCIREQIFRFQKERLNMILKYETKAKSNSLKAPKNEFSAQASSNTDFSDVESDKDSEGSNQLGKWYGKELFKQNSITNVYRNESDVDDWGPSLEALSSEEIDRVLLAQERSR</sequence>
<evidence type="ECO:0000256" key="5">
    <source>
        <dbReference type="ARBA" id="ARBA00023242"/>
    </source>
</evidence>
<comment type="subcellular location">
    <subcellularLocation>
        <location evidence="1">Nucleus</location>
    </subcellularLocation>
</comment>
<protein>
    <submittedName>
        <fullName evidence="7">SWI/SNF-related matrix-associated actin-dependent regulator of chromatin subfamily B member 1</fullName>
    </submittedName>
</protein>
<evidence type="ECO:0000256" key="1">
    <source>
        <dbReference type="ARBA" id="ARBA00004123"/>
    </source>
</evidence>
<proteinExistence type="inferred from homology"/>
<dbReference type="OrthoDB" id="10258327at2759"/>
<feature type="region of interest" description="Disordered" evidence="6">
    <location>
        <begin position="226"/>
        <end position="255"/>
    </location>
</feature>
<comment type="similarity">
    <text evidence="2">Belongs to the SNF5 family.</text>
</comment>
<dbReference type="Pfam" id="PF04855">
    <property type="entry name" value="SNF5"/>
    <property type="match status" value="2"/>
</dbReference>
<evidence type="ECO:0000256" key="2">
    <source>
        <dbReference type="ARBA" id="ARBA00010239"/>
    </source>
</evidence>
<dbReference type="EMBL" id="LSSL01003405">
    <property type="protein sequence ID" value="OLY80523.1"/>
    <property type="molecule type" value="Genomic_DNA"/>
</dbReference>
<keyword evidence="8" id="KW-1185">Reference proteome</keyword>
<evidence type="ECO:0000313" key="7">
    <source>
        <dbReference type="EMBL" id="OLY80523.1"/>
    </source>
</evidence>
<feature type="non-terminal residue" evidence="7">
    <location>
        <position position="306"/>
    </location>
</feature>
<dbReference type="AlphaFoldDB" id="A0A1R0GUF6"/>
<keyword evidence="5" id="KW-0539">Nucleus</keyword>
<evidence type="ECO:0000256" key="3">
    <source>
        <dbReference type="ARBA" id="ARBA00023015"/>
    </source>
</evidence>
<comment type="caution">
    <text evidence="7">The sequence shown here is derived from an EMBL/GenBank/DDBJ whole genome shotgun (WGS) entry which is preliminary data.</text>
</comment>
<dbReference type="PANTHER" id="PTHR10019">
    <property type="entry name" value="SNF5"/>
    <property type="match status" value="1"/>
</dbReference>
<gene>
    <name evidence="7" type="ORF">AYI68_g5382</name>
</gene>
<reference evidence="7 8" key="1">
    <citation type="journal article" date="2016" name="Mol. Biol. Evol.">
        <title>Genome-Wide Survey of Gut Fungi (Harpellales) Reveals the First Horizontally Transferred Ubiquitin Gene from a Mosquito Host.</title>
        <authorList>
            <person name="Wang Y."/>
            <person name="White M.M."/>
            <person name="Kvist S."/>
            <person name="Moncalvo J.M."/>
        </authorList>
    </citation>
    <scope>NUCLEOTIDE SEQUENCE [LARGE SCALE GENOMIC DNA]</scope>
    <source>
        <strain evidence="7 8">ALG-7-W6</strain>
    </source>
</reference>
<organism evidence="7 8">
    <name type="scientific">Smittium mucronatum</name>
    <dbReference type="NCBI Taxonomy" id="133383"/>
    <lineage>
        <taxon>Eukaryota</taxon>
        <taxon>Fungi</taxon>
        <taxon>Fungi incertae sedis</taxon>
        <taxon>Zoopagomycota</taxon>
        <taxon>Kickxellomycotina</taxon>
        <taxon>Harpellomycetes</taxon>
        <taxon>Harpellales</taxon>
        <taxon>Legeriomycetaceae</taxon>
        <taxon>Smittium</taxon>
    </lineage>
</organism>
<keyword evidence="3" id="KW-0805">Transcription regulation</keyword>
<feature type="compositionally biased region" description="Polar residues" evidence="6">
    <location>
        <begin position="231"/>
        <end position="241"/>
    </location>
</feature>
<dbReference type="GO" id="GO:0000228">
    <property type="term" value="C:nuclear chromosome"/>
    <property type="evidence" value="ECO:0007669"/>
    <property type="project" value="InterPro"/>
</dbReference>
<evidence type="ECO:0000256" key="4">
    <source>
        <dbReference type="ARBA" id="ARBA00023163"/>
    </source>
</evidence>
<dbReference type="Proteomes" id="UP000187455">
    <property type="component" value="Unassembled WGS sequence"/>
</dbReference>
<dbReference type="STRING" id="133383.A0A1R0GUF6"/>